<feature type="domain" description="4Fe-4S ferredoxin-type" evidence="4">
    <location>
        <begin position="35"/>
        <end position="65"/>
    </location>
</feature>
<dbReference type="PROSITE" id="PS51379">
    <property type="entry name" value="4FE4S_FER_2"/>
    <property type="match status" value="2"/>
</dbReference>
<dbReference type="Gene3D" id="3.30.70.20">
    <property type="match status" value="1"/>
</dbReference>
<accession>A0A1M6KMI2</accession>
<dbReference type="SUPFAM" id="SSF54862">
    <property type="entry name" value="4Fe-4S ferredoxins"/>
    <property type="match status" value="1"/>
</dbReference>
<reference evidence="5 6" key="1">
    <citation type="submission" date="2016-11" db="EMBL/GenBank/DDBJ databases">
        <authorList>
            <person name="Jaros S."/>
            <person name="Januszkiewicz K."/>
            <person name="Wedrychowicz H."/>
        </authorList>
    </citation>
    <scope>NUCLEOTIDE SEQUENCE [LARGE SCALE GENOMIC DNA]</scope>
    <source>
        <strain evidence="5 6">DSM 14809</strain>
    </source>
</reference>
<feature type="domain" description="4Fe-4S ferredoxin-type" evidence="4">
    <location>
        <begin position="1"/>
        <end position="30"/>
    </location>
</feature>
<dbReference type="PANTHER" id="PTHR43193">
    <property type="match status" value="1"/>
</dbReference>
<dbReference type="AlphaFoldDB" id="A0A1M6KMI2"/>
<evidence type="ECO:0000313" key="6">
    <source>
        <dbReference type="Proteomes" id="UP000184185"/>
    </source>
</evidence>
<dbReference type="InterPro" id="IPR017900">
    <property type="entry name" value="4Fe4S_Fe_S_CS"/>
</dbReference>
<dbReference type="RefSeq" id="WP_072919246.1">
    <property type="nucleotide sequence ID" value="NZ_FQYQ01000032.1"/>
</dbReference>
<evidence type="ECO:0000256" key="1">
    <source>
        <dbReference type="ARBA" id="ARBA00022723"/>
    </source>
</evidence>
<dbReference type="GO" id="GO:0051536">
    <property type="term" value="F:iron-sulfur cluster binding"/>
    <property type="evidence" value="ECO:0007669"/>
    <property type="project" value="UniProtKB-KW"/>
</dbReference>
<dbReference type="GO" id="GO:0046872">
    <property type="term" value="F:metal ion binding"/>
    <property type="evidence" value="ECO:0007669"/>
    <property type="project" value="UniProtKB-KW"/>
</dbReference>
<keyword evidence="6" id="KW-1185">Reference proteome</keyword>
<keyword evidence="3" id="KW-0411">Iron-sulfur</keyword>
<dbReference type="OrthoDB" id="430408at2"/>
<gene>
    <name evidence="5" type="ORF">SAMN02745725_02896</name>
</gene>
<evidence type="ECO:0000259" key="4">
    <source>
        <dbReference type="PROSITE" id="PS51379"/>
    </source>
</evidence>
<evidence type="ECO:0000256" key="2">
    <source>
        <dbReference type="ARBA" id="ARBA00023004"/>
    </source>
</evidence>
<dbReference type="EMBL" id="FQYQ01000032">
    <property type="protein sequence ID" value="SHJ60268.1"/>
    <property type="molecule type" value="Genomic_DNA"/>
</dbReference>
<dbReference type="PANTHER" id="PTHR43193:SF2">
    <property type="entry name" value="POLYFERREDOXIN PROTEIN FWDF"/>
    <property type="match status" value="1"/>
</dbReference>
<protein>
    <submittedName>
        <fullName evidence="5">Coenzyme F420-reducing hydrogenase, beta subunit</fullName>
    </submittedName>
</protein>
<name>A0A1M6KMI2_PSEXY</name>
<keyword evidence="2" id="KW-0408">Iron</keyword>
<organism evidence="5 6">
    <name type="scientific">Pseudobutyrivibrio xylanivorans DSM 14809</name>
    <dbReference type="NCBI Taxonomy" id="1123012"/>
    <lineage>
        <taxon>Bacteria</taxon>
        <taxon>Bacillati</taxon>
        <taxon>Bacillota</taxon>
        <taxon>Clostridia</taxon>
        <taxon>Lachnospirales</taxon>
        <taxon>Lachnospiraceae</taxon>
        <taxon>Pseudobutyrivibrio</taxon>
    </lineage>
</organism>
<keyword evidence="1" id="KW-0479">Metal-binding</keyword>
<dbReference type="Pfam" id="PF04432">
    <property type="entry name" value="FrhB_FdhB_C"/>
    <property type="match status" value="1"/>
</dbReference>
<dbReference type="InterPro" id="IPR017896">
    <property type="entry name" value="4Fe4S_Fe-S-bd"/>
</dbReference>
<dbReference type="PROSITE" id="PS00198">
    <property type="entry name" value="4FE4S_FER_1"/>
    <property type="match status" value="1"/>
</dbReference>
<dbReference type="InterPro" id="IPR007525">
    <property type="entry name" value="FrhB_FdhB_C"/>
</dbReference>
<dbReference type="Proteomes" id="UP000184185">
    <property type="component" value="Unassembled WGS sequence"/>
</dbReference>
<evidence type="ECO:0000313" key="5">
    <source>
        <dbReference type="EMBL" id="SHJ60268.1"/>
    </source>
</evidence>
<sequence length="417" mass="47343">MIKISDKTQCCGCSSCDEICPVNCINMVEDNEGFLFPQVDTSACINCGACDKACPIIQADCVDAGEIVEVFEQPKTIGGWIKDDAIRADSSSGGAFSLFANYVLSNGGIVYGAAICNDNVVRHIAVEKTEDLYRLRGSKYVQSIIGDSYFKIKQNLNTGRMVLFVGTPCQAAGLYSFLGKQKYDNLYIIDFICHGTPSPKVFDAYVKYLEKKHGCSINSFRFRTKDRGWNPSGLQLGTVIEMSNGKHIRNYPAFKDPFMNGFLDDSYLRDSCYSCRFKSLPKYYADITIADFWGVTKDYPQLNDGKGTSLVLLNCEHGAIIFDLVQADFFGKEVDFEKSIRRNQTLIKSAKQNSRRNQFFREFQSKSFSYLMIKYMNPFVWAEHKMIAITWKLVQKIIRDITRYIIEVLNITWKEDN</sequence>
<proteinExistence type="predicted"/>
<evidence type="ECO:0000256" key="3">
    <source>
        <dbReference type="ARBA" id="ARBA00023014"/>
    </source>
</evidence>
<dbReference type="InterPro" id="IPR052977">
    <property type="entry name" value="Polyferredoxin-like_ET"/>
</dbReference>